<evidence type="ECO:0000313" key="1">
    <source>
        <dbReference type="EMBL" id="EEG75495.1"/>
    </source>
</evidence>
<protein>
    <submittedName>
        <fullName evidence="1">Uncharacterized protein</fullName>
    </submittedName>
</protein>
<proteinExistence type="predicted"/>
<dbReference type="EMBL" id="ABYI02000008">
    <property type="protein sequence ID" value="EEG75495.1"/>
    <property type="molecule type" value="Genomic_DNA"/>
</dbReference>
<name>C0BX87_9FIRM</name>
<dbReference type="Proteomes" id="UP000004893">
    <property type="component" value="Unassembled WGS sequence"/>
</dbReference>
<dbReference type="AlphaFoldDB" id="C0BX87"/>
<keyword evidence="2" id="KW-1185">Reference proteome</keyword>
<gene>
    <name evidence="1" type="ORF">CLOHYLEM_04424</name>
</gene>
<accession>C0BX87</accession>
<evidence type="ECO:0000313" key="2">
    <source>
        <dbReference type="Proteomes" id="UP000004893"/>
    </source>
</evidence>
<reference evidence="1" key="1">
    <citation type="submission" date="2009-02" db="EMBL/GenBank/DDBJ databases">
        <authorList>
            <person name="Fulton L."/>
            <person name="Clifton S."/>
            <person name="Fulton B."/>
            <person name="Xu J."/>
            <person name="Minx P."/>
            <person name="Pepin K.H."/>
            <person name="Johnson M."/>
            <person name="Bhonagiri V."/>
            <person name="Nash W.E."/>
            <person name="Mardis E.R."/>
            <person name="Wilson R.K."/>
        </authorList>
    </citation>
    <scope>NUCLEOTIDE SEQUENCE [LARGE SCALE GENOMIC DNA]</scope>
    <source>
        <strain evidence="1">DSM 15053</strain>
    </source>
</reference>
<comment type="caution">
    <text evidence="1">The sequence shown here is derived from an EMBL/GenBank/DDBJ whole genome shotgun (WGS) entry which is preliminary data.</text>
</comment>
<sequence length="51" mass="6292">MKPKQNWRQYMVWFENSYGKRCNLIHKCPNQQYTHLTIVESYNLVKQDKDS</sequence>
<dbReference type="STRING" id="553973.CLOHYLEM_04424"/>
<reference evidence="1" key="2">
    <citation type="submission" date="2013-06" db="EMBL/GenBank/DDBJ databases">
        <title>Draft genome sequence of Clostridium hylemonae (DSM 15053).</title>
        <authorList>
            <person name="Sudarsanam P."/>
            <person name="Ley R."/>
            <person name="Guruge J."/>
            <person name="Turnbaugh P.J."/>
            <person name="Mahowald M."/>
            <person name="Liep D."/>
            <person name="Gordon J."/>
        </authorList>
    </citation>
    <scope>NUCLEOTIDE SEQUENCE</scope>
    <source>
        <strain evidence="1">DSM 15053</strain>
    </source>
</reference>
<dbReference type="HOGENOM" id="CLU_3097357_0_0_9"/>
<organism evidence="1 2">
    <name type="scientific">[Clostridium] hylemonae DSM 15053</name>
    <dbReference type="NCBI Taxonomy" id="553973"/>
    <lineage>
        <taxon>Bacteria</taxon>
        <taxon>Bacillati</taxon>
        <taxon>Bacillota</taxon>
        <taxon>Clostridia</taxon>
        <taxon>Lachnospirales</taxon>
        <taxon>Lachnospiraceae</taxon>
    </lineage>
</organism>